<feature type="transmembrane region" description="Helical" evidence="1">
    <location>
        <begin position="34"/>
        <end position="56"/>
    </location>
</feature>
<keyword evidence="1" id="KW-0812">Transmembrane</keyword>
<feature type="domain" description="DUF1468" evidence="2">
    <location>
        <begin position="10"/>
        <end position="160"/>
    </location>
</feature>
<organism evidence="3 5">
    <name type="scientific">Bacillus canaveralius</name>
    <dbReference type="NCBI Taxonomy" id="1403243"/>
    <lineage>
        <taxon>Bacteria</taxon>
        <taxon>Bacillati</taxon>
        <taxon>Bacillota</taxon>
        <taxon>Bacilli</taxon>
        <taxon>Bacillales</taxon>
        <taxon>Bacillaceae</taxon>
        <taxon>Bacillus</taxon>
    </lineage>
</organism>
<evidence type="ECO:0000256" key="1">
    <source>
        <dbReference type="SAM" id="Phobius"/>
    </source>
</evidence>
<feature type="transmembrane region" description="Helical" evidence="1">
    <location>
        <begin position="100"/>
        <end position="128"/>
    </location>
</feature>
<comment type="caution">
    <text evidence="3">The sequence shown here is derived from an EMBL/GenBank/DDBJ whole genome shotgun (WGS) entry which is preliminary data.</text>
</comment>
<dbReference type="Proteomes" id="UP000234951">
    <property type="component" value="Unassembled WGS sequence"/>
</dbReference>
<dbReference type="AlphaFoldDB" id="A0A2N5GFI4"/>
<sequence length="164" mass="19036">MTRLNENNVFSIVIFLFGLLIFVSTLGLRGDVALVPKIVSGCLLFFSGIQLVTMLLPRIPIKRTFMLQIEREASALSESGAAREEKLVETQENVKKRYFFIGWMLLFTILIYFSSMIWGILISMFLYLKWISKESWKMSIIYSSTVTLFIYVVFVVGFKIHYFL</sequence>
<dbReference type="Pfam" id="PF07331">
    <property type="entry name" value="TctB"/>
    <property type="match status" value="1"/>
</dbReference>
<dbReference type="OrthoDB" id="2931510at2"/>
<evidence type="ECO:0000313" key="4">
    <source>
        <dbReference type="EMBL" id="PLR89067.1"/>
    </source>
</evidence>
<dbReference type="RefSeq" id="WP_101579621.1">
    <property type="nucleotide sequence ID" value="NZ_PGVA01000094.1"/>
</dbReference>
<dbReference type="EMBL" id="PGVA01000094">
    <property type="protein sequence ID" value="PLR79534.1"/>
    <property type="molecule type" value="Genomic_DNA"/>
</dbReference>
<accession>A0A2N5GFI4</accession>
<proteinExistence type="predicted"/>
<dbReference type="EMBL" id="PGVD01000087">
    <property type="protein sequence ID" value="PLR89067.1"/>
    <property type="molecule type" value="Genomic_DNA"/>
</dbReference>
<feature type="transmembrane region" description="Helical" evidence="1">
    <location>
        <begin position="140"/>
        <end position="158"/>
    </location>
</feature>
<keyword evidence="1" id="KW-1133">Transmembrane helix</keyword>
<keyword evidence="1" id="KW-0472">Membrane</keyword>
<evidence type="ECO:0000313" key="5">
    <source>
        <dbReference type="Proteomes" id="UP000234951"/>
    </source>
</evidence>
<name>A0A2N5GFI4_9BACI</name>
<protein>
    <recommendedName>
        <fullName evidence="2">DUF1468 domain-containing protein</fullName>
    </recommendedName>
</protein>
<dbReference type="Proteomes" id="UP000235114">
    <property type="component" value="Unassembled WGS sequence"/>
</dbReference>
<evidence type="ECO:0000259" key="2">
    <source>
        <dbReference type="Pfam" id="PF07331"/>
    </source>
</evidence>
<keyword evidence="6" id="KW-1185">Reference proteome</keyword>
<evidence type="ECO:0000313" key="3">
    <source>
        <dbReference type="EMBL" id="PLR79534.1"/>
    </source>
</evidence>
<evidence type="ECO:0000313" key="6">
    <source>
        <dbReference type="Proteomes" id="UP000235114"/>
    </source>
</evidence>
<reference evidence="4 6" key="2">
    <citation type="submission" date="2017-12" db="EMBL/GenBank/DDBJ databases">
        <title>Comparative Functional Genomics of Dry Heat Resistant strains isolated from the Viking Spacecraft.</title>
        <authorList>
            <person name="Seuylemezian A."/>
            <person name="Cooper K."/>
            <person name="Vaishampayan P."/>
        </authorList>
    </citation>
    <scope>NUCLEOTIDE SEQUENCE [LARGE SCALE GENOMIC DNA]</scope>
    <source>
        <strain evidence="4 6">ATCC 29669</strain>
    </source>
</reference>
<feature type="transmembrane region" description="Helical" evidence="1">
    <location>
        <begin position="9"/>
        <end position="28"/>
    </location>
</feature>
<reference evidence="3 5" key="1">
    <citation type="submission" date="2017-11" db="EMBL/GenBank/DDBJ databases">
        <title>Comparitive Functional Genomics of Dry Heat Resistant strains isolated from the Viking Spacecraft.</title>
        <authorList>
            <person name="Seuylemezian A."/>
            <person name="Cooper K."/>
            <person name="Vaishampayan P."/>
        </authorList>
    </citation>
    <scope>NUCLEOTIDE SEQUENCE [LARGE SCALE GENOMIC DNA]</scope>
    <source>
        <strain evidence="3 5">M4.6</strain>
    </source>
</reference>
<dbReference type="InterPro" id="IPR009936">
    <property type="entry name" value="DUF1468"/>
</dbReference>
<gene>
    <name evidence="3" type="ORF">CU635_22710</name>
    <name evidence="4" type="ORF">CVD25_21790</name>
</gene>